<reference evidence="5" key="1">
    <citation type="submission" date="2016-11" db="EMBL/GenBank/DDBJ databases">
        <title>Mesorhizobium oceanicum sp. nov., isolated from deep seawater in South China Sea.</title>
        <authorList>
            <person name="Fu G.-Y."/>
        </authorList>
    </citation>
    <scope>NUCLEOTIDE SEQUENCE [LARGE SCALE GENOMIC DNA]</scope>
    <source>
        <strain evidence="5">B7</strain>
    </source>
</reference>
<evidence type="ECO:0000313" key="4">
    <source>
        <dbReference type="EMBL" id="APH70744.1"/>
    </source>
</evidence>
<dbReference type="STRING" id="1670800.BSQ44_04585"/>
<proteinExistence type="inferred from homology"/>
<protein>
    <recommendedName>
        <fullName evidence="6">Fe2+ transport protein</fullName>
    </recommendedName>
</protein>
<dbReference type="Pfam" id="PF10634">
    <property type="entry name" value="Iron_transport"/>
    <property type="match status" value="1"/>
</dbReference>
<organism evidence="4 5">
    <name type="scientific">Aquibium oceanicum</name>
    <dbReference type="NCBI Taxonomy" id="1670800"/>
    <lineage>
        <taxon>Bacteria</taxon>
        <taxon>Pseudomonadati</taxon>
        <taxon>Pseudomonadota</taxon>
        <taxon>Alphaproteobacteria</taxon>
        <taxon>Hyphomicrobiales</taxon>
        <taxon>Phyllobacteriaceae</taxon>
        <taxon>Aquibium</taxon>
    </lineage>
</organism>
<dbReference type="KEGG" id="meso:BSQ44_04585"/>
<gene>
    <name evidence="4" type="ORF">BSQ44_04585</name>
</gene>
<comment type="similarity">
    <text evidence="1">Belongs to the UPF0423 family.</text>
</comment>
<keyword evidence="2" id="KW-0732">Signal</keyword>
<accession>A0A1L3SMX5</accession>
<evidence type="ECO:0000256" key="1">
    <source>
        <dbReference type="ARBA" id="ARBA00010013"/>
    </source>
</evidence>
<dbReference type="OrthoDB" id="1495621at2"/>
<name>A0A1L3SMX5_9HYPH</name>
<dbReference type="InterPro" id="IPR018470">
    <property type="entry name" value="Metal-bd_Tp34-typ"/>
</dbReference>
<dbReference type="AlphaFoldDB" id="A0A1L3SMX5"/>
<keyword evidence="5" id="KW-1185">Reference proteome</keyword>
<evidence type="ECO:0000313" key="5">
    <source>
        <dbReference type="Proteomes" id="UP000182840"/>
    </source>
</evidence>
<feature type="compositionally biased region" description="Basic and acidic residues" evidence="3">
    <location>
        <begin position="8"/>
        <end position="34"/>
    </location>
</feature>
<dbReference type="Proteomes" id="UP000182840">
    <property type="component" value="Chromosome"/>
</dbReference>
<evidence type="ECO:0008006" key="6">
    <source>
        <dbReference type="Google" id="ProtNLM"/>
    </source>
</evidence>
<dbReference type="RefSeq" id="WP_072602153.1">
    <property type="nucleotide sequence ID" value="NZ_CP018171.1"/>
</dbReference>
<sequence length="201" mass="22746">MPGTPLFNRKERRQETIMAEEHNPPAKPSDEADRNQLKLAQEEGSAYFRSLQYMANEVADNGATQQCGDMIVAFAQEEAEGMYMMKHGKLVWTEPADGENCHFEVAVLDATDKRFIPGLDVTLTVMTEDGTVVGAEHMPFLWHPGLYHYGRNWALPGDGRYTLRIEFPAPDFPRHDKTNGKRFAEPVQATFEDVEVKTGRE</sequence>
<evidence type="ECO:0000256" key="3">
    <source>
        <dbReference type="SAM" id="MobiDB-lite"/>
    </source>
</evidence>
<feature type="region of interest" description="Disordered" evidence="3">
    <location>
        <begin position="1"/>
        <end position="34"/>
    </location>
</feature>
<dbReference type="EMBL" id="CP018171">
    <property type="protein sequence ID" value="APH70744.1"/>
    <property type="molecule type" value="Genomic_DNA"/>
</dbReference>
<dbReference type="InterPro" id="IPR038482">
    <property type="entry name" value="Tp34-type_sf"/>
</dbReference>
<evidence type="ECO:0000256" key="2">
    <source>
        <dbReference type="ARBA" id="ARBA00022729"/>
    </source>
</evidence>
<dbReference type="Gene3D" id="2.60.40.2480">
    <property type="entry name" value="Periplasmic metal-binding protein Tp34-type"/>
    <property type="match status" value="1"/>
</dbReference>